<dbReference type="EMBL" id="VICD02000180">
    <property type="protein sequence ID" value="KAB8184789.1"/>
    <property type="molecule type" value="Genomic_DNA"/>
</dbReference>
<organism evidence="1 2">
    <name type="scientific">Marilutibacter maris</name>
    <dbReference type="NCBI Taxonomy" id="1605891"/>
    <lineage>
        <taxon>Bacteria</taxon>
        <taxon>Pseudomonadati</taxon>
        <taxon>Pseudomonadota</taxon>
        <taxon>Gammaproteobacteria</taxon>
        <taxon>Lysobacterales</taxon>
        <taxon>Lysobacteraceae</taxon>
        <taxon>Marilutibacter</taxon>
    </lineage>
</organism>
<dbReference type="Proteomes" id="UP000320431">
    <property type="component" value="Unassembled WGS sequence"/>
</dbReference>
<gene>
    <name evidence="1" type="ORF">FKV24_010885</name>
</gene>
<evidence type="ECO:0000313" key="1">
    <source>
        <dbReference type="EMBL" id="KAB8184789.1"/>
    </source>
</evidence>
<reference evidence="1 2" key="1">
    <citation type="submission" date="2019-10" db="EMBL/GenBank/DDBJ databases">
        <title>Lysobacter alkalisoli sp. nov., isolated from saline-alkaline soil.</title>
        <authorList>
            <person name="Sun J.-Q."/>
        </authorList>
    </citation>
    <scope>NUCLEOTIDE SEQUENCE [LARGE SCALE GENOMIC DNA]</scope>
    <source>
        <strain evidence="1 2">KCTC 42381</strain>
    </source>
</reference>
<protein>
    <submittedName>
        <fullName evidence="1">Uncharacterized protein</fullName>
    </submittedName>
</protein>
<sequence>MECRFNSARCWWLATASAAVAYSLAVWPTAGEIGGRPFALILGLLPAYLVLSNYAVLRLVSWIDSRRSSFGKLAGLIASMALLLAVSWAVFGRYFHLSTVQGYISQGHLAADFFIRRALQVQQSIVILAALLGVRKGGAGDLVAALLVAGVLGIFVWG</sequence>
<proteinExistence type="predicted"/>
<dbReference type="RefSeq" id="WP_141482401.1">
    <property type="nucleotide sequence ID" value="NZ_VICD02000180.1"/>
</dbReference>
<evidence type="ECO:0000313" key="2">
    <source>
        <dbReference type="Proteomes" id="UP000320431"/>
    </source>
</evidence>
<accession>A0A508AZN2</accession>
<comment type="caution">
    <text evidence="1">The sequence shown here is derived from an EMBL/GenBank/DDBJ whole genome shotgun (WGS) entry which is preliminary data.</text>
</comment>
<dbReference type="AlphaFoldDB" id="A0A508AZN2"/>
<name>A0A508AZN2_9GAMM</name>